<dbReference type="Proteomes" id="UP000398389">
    <property type="component" value="Unassembled WGS sequence"/>
</dbReference>
<accession>A0A5E8BBW7</accession>
<organism evidence="1 2">
    <name type="scientific">Magnusiomyces paraingens</name>
    <dbReference type="NCBI Taxonomy" id="2606893"/>
    <lineage>
        <taxon>Eukaryota</taxon>
        <taxon>Fungi</taxon>
        <taxon>Dikarya</taxon>
        <taxon>Ascomycota</taxon>
        <taxon>Saccharomycotina</taxon>
        <taxon>Dipodascomycetes</taxon>
        <taxon>Dipodascales</taxon>
        <taxon>Dipodascaceae</taxon>
        <taxon>Magnusiomyces</taxon>
    </lineage>
</organism>
<dbReference type="RefSeq" id="XP_031852459.1">
    <property type="nucleotide sequence ID" value="XM_031996568.1"/>
</dbReference>
<keyword evidence="2" id="KW-1185">Reference proteome</keyword>
<sequence>MQILLPESFNDTIEICRPFTVETCRTYLSSPESIDNPSVLLELAKEVISRNRLKPRYGSYAVNKRDHFNMFENDVLFLKFYRTMNMIYSSWDSISCDTLVIKELIGSIIDPNKTIENLSTEDMIENFIEYCFSEALFFNIKKELTKLEYLKVKVSMSGIFSFQLFRMLCEESSLKQVFLNLTERENPLTDFFMQLPHCLKLRDTSDYFLFDLALRRQFHRLPPYESNRYARDVYMYYSTDGFSDFEFNGWI</sequence>
<proteinExistence type="predicted"/>
<reference evidence="1 2" key="1">
    <citation type="submission" date="2019-09" db="EMBL/GenBank/DDBJ databases">
        <authorList>
            <person name="Brejova B."/>
        </authorList>
    </citation>
    <scope>NUCLEOTIDE SEQUENCE [LARGE SCALE GENOMIC DNA]</scope>
</reference>
<evidence type="ECO:0000313" key="1">
    <source>
        <dbReference type="EMBL" id="VVT48579.1"/>
    </source>
</evidence>
<evidence type="ECO:0000313" key="2">
    <source>
        <dbReference type="Proteomes" id="UP000398389"/>
    </source>
</evidence>
<gene>
    <name evidence="1" type="ORF">SAPINGB_P001848</name>
</gene>
<protein>
    <submittedName>
        <fullName evidence="1">Uncharacterized protein</fullName>
    </submittedName>
</protein>
<dbReference type="AlphaFoldDB" id="A0A5E8BBW7"/>
<name>A0A5E8BBW7_9ASCO</name>
<dbReference type="EMBL" id="CABVLU010000002">
    <property type="protein sequence ID" value="VVT48579.1"/>
    <property type="molecule type" value="Genomic_DNA"/>
</dbReference>
<dbReference type="GeneID" id="43580668"/>